<protein>
    <submittedName>
        <fullName evidence="1">Uncharacterized protein</fullName>
    </submittedName>
</protein>
<gene>
    <name evidence="1" type="ORF">L1987_71314</name>
</gene>
<evidence type="ECO:0000313" key="1">
    <source>
        <dbReference type="EMBL" id="KAI3712749.1"/>
    </source>
</evidence>
<accession>A0ACB9ASX1</accession>
<dbReference type="Proteomes" id="UP001056120">
    <property type="component" value="Linkage Group LG24"/>
</dbReference>
<evidence type="ECO:0000313" key="2">
    <source>
        <dbReference type="Proteomes" id="UP001056120"/>
    </source>
</evidence>
<keyword evidence="2" id="KW-1185">Reference proteome</keyword>
<organism evidence="1 2">
    <name type="scientific">Smallanthus sonchifolius</name>
    <dbReference type="NCBI Taxonomy" id="185202"/>
    <lineage>
        <taxon>Eukaryota</taxon>
        <taxon>Viridiplantae</taxon>
        <taxon>Streptophyta</taxon>
        <taxon>Embryophyta</taxon>
        <taxon>Tracheophyta</taxon>
        <taxon>Spermatophyta</taxon>
        <taxon>Magnoliopsida</taxon>
        <taxon>eudicotyledons</taxon>
        <taxon>Gunneridae</taxon>
        <taxon>Pentapetalae</taxon>
        <taxon>asterids</taxon>
        <taxon>campanulids</taxon>
        <taxon>Asterales</taxon>
        <taxon>Asteraceae</taxon>
        <taxon>Asteroideae</taxon>
        <taxon>Heliantheae alliance</taxon>
        <taxon>Millerieae</taxon>
        <taxon>Smallanthus</taxon>
    </lineage>
</organism>
<name>A0ACB9ASX1_9ASTR</name>
<comment type="caution">
    <text evidence="1">The sequence shown here is derived from an EMBL/GenBank/DDBJ whole genome shotgun (WGS) entry which is preliminary data.</text>
</comment>
<reference evidence="1 2" key="2">
    <citation type="journal article" date="2022" name="Mol. Ecol. Resour.">
        <title>The genomes of chicory, endive, great burdock and yacon provide insights into Asteraceae paleo-polyploidization history and plant inulin production.</title>
        <authorList>
            <person name="Fan W."/>
            <person name="Wang S."/>
            <person name="Wang H."/>
            <person name="Wang A."/>
            <person name="Jiang F."/>
            <person name="Liu H."/>
            <person name="Zhao H."/>
            <person name="Xu D."/>
            <person name="Zhang Y."/>
        </authorList>
    </citation>
    <scope>NUCLEOTIDE SEQUENCE [LARGE SCALE GENOMIC DNA]</scope>
    <source>
        <strain evidence="2">cv. Yunnan</strain>
        <tissue evidence="1">Leaves</tissue>
    </source>
</reference>
<dbReference type="EMBL" id="CM042041">
    <property type="protein sequence ID" value="KAI3712749.1"/>
    <property type="molecule type" value="Genomic_DNA"/>
</dbReference>
<reference evidence="2" key="1">
    <citation type="journal article" date="2022" name="Mol. Ecol. Resour.">
        <title>The genomes of chicory, endive, great burdock and yacon provide insights into Asteraceae palaeo-polyploidization history and plant inulin production.</title>
        <authorList>
            <person name="Fan W."/>
            <person name="Wang S."/>
            <person name="Wang H."/>
            <person name="Wang A."/>
            <person name="Jiang F."/>
            <person name="Liu H."/>
            <person name="Zhao H."/>
            <person name="Xu D."/>
            <person name="Zhang Y."/>
        </authorList>
    </citation>
    <scope>NUCLEOTIDE SEQUENCE [LARGE SCALE GENOMIC DNA]</scope>
    <source>
        <strain evidence="2">cv. Yunnan</strain>
    </source>
</reference>
<sequence>MDFETGTINKPPKFLVNNFNMCKIRMKEFLGFYDSISVQEGRTMLQQWDRLTKLMNELRSKGREYDVDGFLHKFLRSLPAQWRMYAISTRNSFDLNKLDLVELHGMLKTYDWEMCQDSKMLNNTKKGIGASV</sequence>
<proteinExistence type="predicted"/>